<gene>
    <name evidence="4" type="ORF">KIN20_014876</name>
</gene>
<keyword evidence="1" id="KW-0949">S-adenosyl-L-methionine</keyword>
<comment type="catalytic activity">
    <reaction evidence="1">
        <text>cytidine(4) in tRNA(Gly)(GCC) + S-adenosyl-L-methionine = 2'-O-methylcytidine(4) in tRNA(Gly)(GCC) + S-adenosyl-L-homocysteine + H(+)</text>
        <dbReference type="Rhea" id="RHEA:43192"/>
        <dbReference type="Rhea" id="RHEA-COMP:10399"/>
        <dbReference type="Rhea" id="RHEA-COMP:10400"/>
        <dbReference type="ChEBI" id="CHEBI:15378"/>
        <dbReference type="ChEBI" id="CHEBI:57856"/>
        <dbReference type="ChEBI" id="CHEBI:59789"/>
        <dbReference type="ChEBI" id="CHEBI:74495"/>
        <dbReference type="ChEBI" id="CHEBI:82748"/>
        <dbReference type="EC" id="2.1.1.225"/>
    </reaction>
</comment>
<dbReference type="EMBL" id="JAHQIW010002961">
    <property type="protein sequence ID" value="KAJ1356907.1"/>
    <property type="molecule type" value="Genomic_DNA"/>
</dbReference>
<dbReference type="GO" id="GO:0030488">
    <property type="term" value="P:tRNA methylation"/>
    <property type="evidence" value="ECO:0007669"/>
    <property type="project" value="InterPro"/>
</dbReference>
<keyword evidence="5" id="KW-1185">Reference proteome</keyword>
<keyword evidence="1" id="KW-0479">Metal-binding</keyword>
<comment type="caution">
    <text evidence="4">The sequence shown here is derived from an EMBL/GenBank/DDBJ whole genome shotgun (WGS) entry which is preliminary data.</text>
</comment>
<evidence type="ECO:0000256" key="1">
    <source>
        <dbReference type="RuleBase" id="RU367103"/>
    </source>
</evidence>
<feature type="region of interest" description="Disordered" evidence="2">
    <location>
        <begin position="42"/>
        <end position="63"/>
    </location>
</feature>
<accession>A0AAD5QNM0</accession>
<dbReference type="Proteomes" id="UP001196413">
    <property type="component" value="Unassembled WGS sequence"/>
</dbReference>
<evidence type="ECO:0000259" key="3">
    <source>
        <dbReference type="Pfam" id="PF05206"/>
    </source>
</evidence>
<feature type="domain" description="Methyltransferase TRM13" evidence="3">
    <location>
        <begin position="3"/>
        <end position="133"/>
    </location>
</feature>
<dbReference type="GO" id="GO:0008270">
    <property type="term" value="F:zinc ion binding"/>
    <property type="evidence" value="ECO:0007669"/>
    <property type="project" value="UniProtKB-KW"/>
</dbReference>
<dbReference type="InterPro" id="IPR039044">
    <property type="entry name" value="Trm13"/>
</dbReference>
<keyword evidence="1" id="KW-0808">Transferase</keyword>
<comment type="function">
    <text evidence="1">tRNA methylase which 2'-O-methylates cytidine(4) in tRNA(Pro) and tRNA(Gly)(GCC), and adenosine(4) in tRNA(His).</text>
</comment>
<reference evidence="4" key="1">
    <citation type="submission" date="2021-06" db="EMBL/GenBank/DDBJ databases">
        <title>Parelaphostrongylus tenuis whole genome reference sequence.</title>
        <authorList>
            <person name="Garwood T.J."/>
            <person name="Larsen P.A."/>
            <person name="Fountain-Jones N.M."/>
            <person name="Garbe J.R."/>
            <person name="Macchietto M.G."/>
            <person name="Kania S.A."/>
            <person name="Gerhold R.W."/>
            <person name="Richards J.E."/>
            <person name="Wolf T.M."/>
        </authorList>
    </citation>
    <scope>NUCLEOTIDE SEQUENCE</scope>
    <source>
        <strain evidence="4">MNPRO001-30</strain>
        <tissue evidence="4">Meninges</tissue>
    </source>
</reference>
<proteinExistence type="inferred from homology"/>
<keyword evidence="1" id="KW-0819">tRNA processing</keyword>
<comment type="catalytic activity">
    <reaction evidence="1">
        <text>cytidine(4) in tRNA(Pro) + S-adenosyl-L-methionine = 2'-O-methylcytidine(4) in tRNA(Pro) + S-adenosyl-L-homocysteine + H(+)</text>
        <dbReference type="Rhea" id="RHEA:32767"/>
        <dbReference type="Rhea" id="RHEA-COMP:10397"/>
        <dbReference type="Rhea" id="RHEA-COMP:10398"/>
        <dbReference type="ChEBI" id="CHEBI:15378"/>
        <dbReference type="ChEBI" id="CHEBI:57856"/>
        <dbReference type="ChEBI" id="CHEBI:59789"/>
        <dbReference type="ChEBI" id="CHEBI:74495"/>
        <dbReference type="ChEBI" id="CHEBI:82748"/>
        <dbReference type="EC" id="2.1.1.225"/>
    </reaction>
</comment>
<dbReference type="PANTHER" id="PTHR12998:SF0">
    <property type="entry name" value="TRNA:M(4)X MODIFICATION ENZYME TRM13 HOMOLOG"/>
    <property type="match status" value="1"/>
</dbReference>
<organism evidence="4 5">
    <name type="scientific">Parelaphostrongylus tenuis</name>
    <name type="common">Meningeal worm</name>
    <dbReference type="NCBI Taxonomy" id="148309"/>
    <lineage>
        <taxon>Eukaryota</taxon>
        <taxon>Metazoa</taxon>
        <taxon>Ecdysozoa</taxon>
        <taxon>Nematoda</taxon>
        <taxon>Chromadorea</taxon>
        <taxon>Rhabditida</taxon>
        <taxon>Rhabditina</taxon>
        <taxon>Rhabditomorpha</taxon>
        <taxon>Strongyloidea</taxon>
        <taxon>Metastrongylidae</taxon>
        <taxon>Parelaphostrongylus</taxon>
    </lineage>
</organism>
<dbReference type="GO" id="GO:0106050">
    <property type="term" value="F:tRNA 2'-O-methyltransferase activity"/>
    <property type="evidence" value="ECO:0007669"/>
    <property type="project" value="UniProtKB-UniRule"/>
</dbReference>
<sequence>MNSESDFIALRHISTWAVSGIRKIHNENDLRAEGISWDASHISDREIAQDPSPGPTSASINGTQLERSEGRLFCDAPEDPLLPWSAKWKEEIGRRAKAVLETGRARHLALLGLSTRVIEYVSPEVTPENLLILGISQ</sequence>
<keyword evidence="1" id="KW-0489">Methyltransferase</keyword>
<dbReference type="Pfam" id="PF05206">
    <property type="entry name" value="TRM13"/>
    <property type="match status" value="1"/>
</dbReference>
<keyword evidence="1" id="KW-0862">Zinc</keyword>
<comment type="catalytic activity">
    <reaction evidence="1">
        <text>adenosine(4) in tRNA(His) + S-adenosyl-L-methionine = 2'-O-methyladenosine(4) in tRNA(His) + S-adenosyl-L-homocysteine + H(+)</text>
        <dbReference type="Rhea" id="RHEA:43196"/>
        <dbReference type="Rhea" id="RHEA-COMP:10401"/>
        <dbReference type="Rhea" id="RHEA-COMP:10402"/>
        <dbReference type="ChEBI" id="CHEBI:15378"/>
        <dbReference type="ChEBI" id="CHEBI:57856"/>
        <dbReference type="ChEBI" id="CHEBI:59789"/>
        <dbReference type="ChEBI" id="CHEBI:74411"/>
        <dbReference type="ChEBI" id="CHEBI:74477"/>
        <dbReference type="EC" id="2.1.1.225"/>
    </reaction>
</comment>
<dbReference type="EC" id="2.1.1.225" evidence="1"/>
<protein>
    <recommendedName>
        <fullName evidence="1">tRNA:m(4)X modification enzyme TRM13</fullName>
        <ecNumber evidence="1">2.1.1.225</ecNumber>
    </recommendedName>
</protein>
<comment type="similarity">
    <text evidence="1">Belongs to the methyltransferase TRM13 family.</text>
</comment>
<evidence type="ECO:0000313" key="4">
    <source>
        <dbReference type="EMBL" id="KAJ1356907.1"/>
    </source>
</evidence>
<dbReference type="InterPro" id="IPR007871">
    <property type="entry name" value="Methyltransferase_TRM13"/>
</dbReference>
<keyword evidence="1" id="KW-0863">Zinc-finger</keyword>
<name>A0AAD5QNM0_PARTN</name>
<dbReference type="AlphaFoldDB" id="A0AAD5QNM0"/>
<evidence type="ECO:0000256" key="2">
    <source>
        <dbReference type="SAM" id="MobiDB-lite"/>
    </source>
</evidence>
<evidence type="ECO:0000313" key="5">
    <source>
        <dbReference type="Proteomes" id="UP001196413"/>
    </source>
</evidence>
<dbReference type="PANTHER" id="PTHR12998">
    <property type="entry name" value="TRNA:M(4)X MODIFICATION ENZYME TRM13 HOMOLOG"/>
    <property type="match status" value="1"/>
</dbReference>